<proteinExistence type="predicted"/>
<accession>B9D012</accession>
<name>B9D012_CAMRE</name>
<protein>
    <submittedName>
        <fullName evidence="1">Uncharacterized protein</fullName>
    </submittedName>
</protein>
<sequence>MEFETFTNNLPYAFRIELKFTPLEFETRRCPKKREKHTVKIYSVGV</sequence>
<gene>
    <name evidence="1" type="ORF">CAMRE0001_1321</name>
</gene>
<dbReference type="Proteomes" id="UP000003082">
    <property type="component" value="Unassembled WGS sequence"/>
</dbReference>
<comment type="caution">
    <text evidence="1">The sequence shown here is derived from an EMBL/GenBank/DDBJ whole genome shotgun (WGS) entry which is preliminary data.</text>
</comment>
<dbReference type="AlphaFoldDB" id="B9D012"/>
<dbReference type="EMBL" id="ACFU01000005">
    <property type="protein sequence ID" value="EEF14696.1"/>
    <property type="molecule type" value="Genomic_DNA"/>
</dbReference>
<evidence type="ECO:0000313" key="2">
    <source>
        <dbReference type="Proteomes" id="UP000003082"/>
    </source>
</evidence>
<keyword evidence="2" id="KW-1185">Reference proteome</keyword>
<reference evidence="1 2" key="1">
    <citation type="submission" date="2008-08" db="EMBL/GenBank/DDBJ databases">
        <authorList>
            <person name="Madupu R."/>
            <person name="Durkin A.S."/>
            <person name="Torralba M."/>
            <person name="Methe B."/>
            <person name="Sutton G.G."/>
            <person name="Strausberg R.L."/>
            <person name="Nelson K.E."/>
        </authorList>
    </citation>
    <scope>NUCLEOTIDE SEQUENCE [LARGE SCALE GENOMIC DNA]</scope>
    <source>
        <strain evidence="1 2">RM3267</strain>
    </source>
</reference>
<organism evidence="1 2">
    <name type="scientific">Campylobacter rectus RM3267</name>
    <dbReference type="NCBI Taxonomy" id="553218"/>
    <lineage>
        <taxon>Bacteria</taxon>
        <taxon>Pseudomonadati</taxon>
        <taxon>Campylobacterota</taxon>
        <taxon>Epsilonproteobacteria</taxon>
        <taxon>Campylobacterales</taxon>
        <taxon>Campylobacteraceae</taxon>
        <taxon>Campylobacter</taxon>
    </lineage>
</organism>
<evidence type="ECO:0000313" key="1">
    <source>
        <dbReference type="EMBL" id="EEF14696.1"/>
    </source>
</evidence>